<sequence length="278" mass="31352">MNAQAPRQVQDVELRALIDAIYLQYHYDFRSYAFVSIKRRIGAALARFGFDTVSELQGKVLRDATLFGALLDYLTVQVSDMFRDPEYFRVLRERVAPVLHTYPSLKVWVAGCSSGEEAYSFAILLRECGLLSRTLIYATDINARALEQARSGVYAIDRLAGFTENHRRSGGTAAFSDYYTAAYGNAVFDRSLRDHIVFADHSLATDSVFAEMQLVSCRNVLIYFDRGLQDRAVRLFRDALCLKGFLGIGARESLRFTSYAAAFEPVSQEHRVFQKVGA</sequence>
<dbReference type="Pfam" id="PF01739">
    <property type="entry name" value="CheR"/>
    <property type="match status" value="1"/>
</dbReference>
<dbReference type="PRINTS" id="PR00996">
    <property type="entry name" value="CHERMTFRASE"/>
</dbReference>
<dbReference type="InterPro" id="IPR050903">
    <property type="entry name" value="Bact_Chemotaxis_MeTrfase"/>
</dbReference>
<dbReference type="SMART" id="SM00138">
    <property type="entry name" value="MeTrc"/>
    <property type="match status" value="1"/>
</dbReference>
<dbReference type="SUPFAM" id="SSF53335">
    <property type="entry name" value="S-adenosyl-L-methionine-dependent methyltransferases"/>
    <property type="match status" value="1"/>
</dbReference>
<dbReference type="InterPro" id="IPR029063">
    <property type="entry name" value="SAM-dependent_MTases_sf"/>
</dbReference>
<keyword evidence="3" id="KW-1185">Reference proteome</keyword>
<dbReference type="EC" id="2.1.1.80" evidence="2"/>
<dbReference type="SUPFAM" id="SSF47757">
    <property type="entry name" value="Chemotaxis receptor methyltransferase CheR, N-terminal domain"/>
    <property type="match status" value="1"/>
</dbReference>
<dbReference type="GO" id="GO:0032259">
    <property type="term" value="P:methylation"/>
    <property type="evidence" value="ECO:0007669"/>
    <property type="project" value="UniProtKB-KW"/>
</dbReference>
<comment type="caution">
    <text evidence="2">The sequence shown here is derived from an EMBL/GenBank/DDBJ whole genome shotgun (WGS) entry which is preliminary data.</text>
</comment>
<keyword evidence="2" id="KW-0808">Transferase</keyword>
<dbReference type="InterPro" id="IPR000780">
    <property type="entry name" value="CheR_MeTrfase"/>
</dbReference>
<dbReference type="PANTHER" id="PTHR24422">
    <property type="entry name" value="CHEMOTAXIS PROTEIN METHYLTRANSFERASE"/>
    <property type="match status" value="1"/>
</dbReference>
<dbReference type="PANTHER" id="PTHR24422:SF8">
    <property type="entry name" value="CHEMOTAXIS PROTEIN"/>
    <property type="match status" value="1"/>
</dbReference>
<proteinExistence type="predicted"/>
<organism evidence="2 3">
    <name type="scientific">Chiayiivirga flava</name>
    <dbReference type="NCBI Taxonomy" id="659595"/>
    <lineage>
        <taxon>Bacteria</taxon>
        <taxon>Pseudomonadati</taxon>
        <taxon>Pseudomonadota</taxon>
        <taxon>Gammaproteobacteria</taxon>
        <taxon>Lysobacterales</taxon>
        <taxon>Lysobacteraceae</taxon>
        <taxon>Chiayiivirga</taxon>
    </lineage>
</organism>
<keyword evidence="2" id="KW-0489">Methyltransferase</keyword>
<dbReference type="RefSeq" id="WP_183958552.1">
    <property type="nucleotide sequence ID" value="NZ_JACHHP010000001.1"/>
</dbReference>
<dbReference type="InterPro" id="IPR022642">
    <property type="entry name" value="CheR_C"/>
</dbReference>
<protein>
    <submittedName>
        <fullName evidence="2">Chemotaxis protein methyltransferase CheR</fullName>
        <ecNumber evidence="2">2.1.1.80</ecNumber>
    </submittedName>
</protein>
<name>A0A7W8D243_9GAMM</name>
<evidence type="ECO:0000313" key="2">
    <source>
        <dbReference type="EMBL" id="MBB5206501.1"/>
    </source>
</evidence>
<dbReference type="Gene3D" id="3.40.50.150">
    <property type="entry name" value="Vaccinia Virus protein VP39"/>
    <property type="match status" value="1"/>
</dbReference>
<dbReference type="Pfam" id="PF03705">
    <property type="entry name" value="CheR_N"/>
    <property type="match status" value="1"/>
</dbReference>
<accession>A0A7W8D243</accession>
<dbReference type="PROSITE" id="PS50123">
    <property type="entry name" value="CHER"/>
    <property type="match status" value="1"/>
</dbReference>
<evidence type="ECO:0000313" key="3">
    <source>
        <dbReference type="Proteomes" id="UP000521199"/>
    </source>
</evidence>
<dbReference type="EMBL" id="JACHHP010000001">
    <property type="protein sequence ID" value="MBB5206501.1"/>
    <property type="molecule type" value="Genomic_DNA"/>
</dbReference>
<gene>
    <name evidence="2" type="ORF">HNQ52_000017</name>
</gene>
<reference evidence="2 3" key="1">
    <citation type="submission" date="2020-08" db="EMBL/GenBank/DDBJ databases">
        <title>Genomic Encyclopedia of Type Strains, Phase IV (KMG-IV): sequencing the most valuable type-strain genomes for metagenomic binning, comparative biology and taxonomic classification.</title>
        <authorList>
            <person name="Goeker M."/>
        </authorList>
    </citation>
    <scope>NUCLEOTIDE SEQUENCE [LARGE SCALE GENOMIC DNA]</scope>
    <source>
        <strain evidence="2 3">DSM 24163</strain>
    </source>
</reference>
<dbReference type="Proteomes" id="UP000521199">
    <property type="component" value="Unassembled WGS sequence"/>
</dbReference>
<dbReference type="GO" id="GO:0008983">
    <property type="term" value="F:protein-glutamate O-methyltransferase activity"/>
    <property type="evidence" value="ECO:0007669"/>
    <property type="project" value="UniProtKB-EC"/>
</dbReference>
<feature type="domain" description="CheR-type methyltransferase" evidence="1">
    <location>
        <begin position="2"/>
        <end position="278"/>
    </location>
</feature>
<evidence type="ECO:0000259" key="1">
    <source>
        <dbReference type="PROSITE" id="PS50123"/>
    </source>
</evidence>
<dbReference type="InterPro" id="IPR022641">
    <property type="entry name" value="CheR_N"/>
</dbReference>
<dbReference type="AlphaFoldDB" id="A0A7W8D243"/>